<name>A0A0F9SL90_9ZZZZ</name>
<gene>
    <name evidence="1" type="ORF">LCGC14_0760660</name>
</gene>
<evidence type="ECO:0000313" key="1">
    <source>
        <dbReference type="EMBL" id="KKN37721.1"/>
    </source>
</evidence>
<protein>
    <submittedName>
        <fullName evidence="1">Uncharacterized protein</fullName>
    </submittedName>
</protein>
<organism evidence="1">
    <name type="scientific">marine sediment metagenome</name>
    <dbReference type="NCBI Taxonomy" id="412755"/>
    <lineage>
        <taxon>unclassified sequences</taxon>
        <taxon>metagenomes</taxon>
        <taxon>ecological metagenomes</taxon>
    </lineage>
</organism>
<dbReference type="EMBL" id="LAZR01001875">
    <property type="protein sequence ID" value="KKN37721.1"/>
    <property type="molecule type" value="Genomic_DNA"/>
</dbReference>
<sequence length="121" mass="13564">MNPIKANMVTSLEDYLWSSFGHNALGIVDELISEHSVYLALGDDVQSRCDKYKALFERLDLTKQNVRITQATMRGEVYGSSVFHQQIEKLISRPTLLLAHGATEKALSIKIKLADPLIAVY</sequence>
<accession>A0A0F9SL90</accession>
<reference evidence="1" key="1">
    <citation type="journal article" date="2015" name="Nature">
        <title>Complex archaea that bridge the gap between prokaryotes and eukaryotes.</title>
        <authorList>
            <person name="Spang A."/>
            <person name="Saw J.H."/>
            <person name="Jorgensen S.L."/>
            <person name="Zaremba-Niedzwiedzka K."/>
            <person name="Martijn J."/>
            <person name="Lind A.E."/>
            <person name="van Eijk R."/>
            <person name="Schleper C."/>
            <person name="Guy L."/>
            <person name="Ettema T.J."/>
        </authorList>
    </citation>
    <scope>NUCLEOTIDE SEQUENCE</scope>
</reference>
<dbReference type="AlphaFoldDB" id="A0A0F9SL90"/>
<proteinExistence type="predicted"/>
<comment type="caution">
    <text evidence="1">The sequence shown here is derived from an EMBL/GenBank/DDBJ whole genome shotgun (WGS) entry which is preliminary data.</text>
</comment>